<dbReference type="InterPro" id="IPR013780">
    <property type="entry name" value="Glyco_hydro_b"/>
</dbReference>
<keyword evidence="7" id="KW-1185">Reference proteome</keyword>
<sequence length="704" mass="79316">MDSSVAQSEPYRFRPGVRFPPGATPMAGGINFSVFSRYASRVELLLYKAADSPEPFQIISLDRKSHRAYFYWHVFVEELPLGTHYTWRADGANDTAESGRRFNIRKELLDPWARAVTNTVWNRSLACDPNEAGHRSFRAVVTDSRFDWEGEQTIKRGLEGAIIYELHAGGFTKDKSSKTSHPGTFSALIEKIPYLQALGITHVELLPVMAFDEQHVPPGVQARGLKNYWGYSTHSFYSPHPGFCKTPELGTHEEEFKTLVKALHAAGIGVILDVVFNHTAEGDEEGPLINFKGLANDIFYHLDAEDRRRYLDFSGCGNSLNCNHPMVTAFIVHCLEYWVEQMHVDGFRFDLASVFARGDNGVPMDHPPLPWRIESSRLLSELPLIAEAWDAEGLYQVGAFPGMTWSEWNGRYRDVIRRFVRGDAGLIGAVATNIAGSSDLYADGDRLPVNSINFVTCHDGFTLHDWVTYEHKHNEANGEGNRDGTDDNLSWNCGVEGETFNRKIIELRRRQAKNVLSLLMLSQGVPMLNAGDEVLRTQDGNNNAWCQDNEISWFDWHLVEKNSDMLRFVRELIALRRRHASLSRSSFLTGEIIPTRNLPDIIWYDPDLGEPAWDDDQARFLAFMLAGLTAGEEDLYVLLNMSDHKIAAQLPPVSDRFWHLAIDTAQASPLDAVEKSHQSVWVGLACAVEARSVMVFEARGKIGE</sequence>
<evidence type="ECO:0000256" key="3">
    <source>
        <dbReference type="ARBA" id="ARBA00022946"/>
    </source>
</evidence>
<dbReference type="GO" id="GO:0005980">
    <property type="term" value="P:glycogen catabolic process"/>
    <property type="evidence" value="ECO:0007669"/>
    <property type="project" value="InterPro"/>
</dbReference>
<dbReference type="InterPro" id="IPR017853">
    <property type="entry name" value="GH"/>
</dbReference>
<evidence type="ECO:0000313" key="6">
    <source>
        <dbReference type="EMBL" id="QCW83603.1"/>
    </source>
</evidence>
<dbReference type="InterPro" id="IPR004193">
    <property type="entry name" value="Glyco_hydro_13_N"/>
</dbReference>
<dbReference type="RefSeq" id="WP_017842589.1">
    <property type="nucleotide sequence ID" value="NZ_CP035467.1"/>
</dbReference>
<accession>A0A4P9UST7</accession>
<dbReference type="Proteomes" id="UP000305881">
    <property type="component" value="Chromosome"/>
</dbReference>
<dbReference type="SUPFAM" id="SSF51011">
    <property type="entry name" value="Glycosyl hydrolase domain"/>
    <property type="match status" value="1"/>
</dbReference>
<evidence type="ECO:0000259" key="5">
    <source>
        <dbReference type="SMART" id="SM00642"/>
    </source>
</evidence>
<organism evidence="6 7">
    <name type="scientific">Methylotuvimicrobium buryatense</name>
    <name type="common">Methylomicrobium buryatense</name>
    <dbReference type="NCBI Taxonomy" id="95641"/>
    <lineage>
        <taxon>Bacteria</taxon>
        <taxon>Pseudomonadati</taxon>
        <taxon>Pseudomonadota</taxon>
        <taxon>Gammaproteobacteria</taxon>
        <taxon>Methylococcales</taxon>
        <taxon>Methylococcaceae</taxon>
        <taxon>Methylotuvimicrobium</taxon>
    </lineage>
</organism>
<dbReference type="InterPro" id="IPR006047">
    <property type="entry name" value="GH13_cat_dom"/>
</dbReference>
<name>A0A4P9UST7_METBY</name>
<keyword evidence="3" id="KW-0809">Transit peptide</keyword>
<dbReference type="SMART" id="SM00642">
    <property type="entry name" value="Aamy"/>
    <property type="match status" value="1"/>
</dbReference>
<evidence type="ECO:0000256" key="4">
    <source>
        <dbReference type="ARBA" id="ARBA00023295"/>
    </source>
</evidence>
<gene>
    <name evidence="6" type="primary">glgX</name>
    <name evidence="6" type="ORF">EQU24_16170</name>
</gene>
<dbReference type="Pfam" id="PF21156">
    <property type="entry name" value="ISOA1-3_C"/>
    <property type="match status" value="1"/>
</dbReference>
<dbReference type="Pfam" id="PF02922">
    <property type="entry name" value="CBM_48"/>
    <property type="match status" value="1"/>
</dbReference>
<dbReference type="CDD" id="cd11326">
    <property type="entry name" value="AmyAc_Glg_debranch"/>
    <property type="match status" value="1"/>
</dbReference>
<dbReference type="CDD" id="cd02856">
    <property type="entry name" value="E_set_GDE_Isoamylase_N"/>
    <property type="match status" value="1"/>
</dbReference>
<reference evidence="7" key="1">
    <citation type="journal article" date="2019" name="J. Bacteriol.">
        <title>A Mutagenic Screen Identifies a TonB-Dependent Receptor Required for the Lanthanide Metal Switch in the Type I Methanotroph 'Methylotuvimicrobium buryatense' 5GB1C.</title>
        <authorList>
            <person name="Groom J.D."/>
            <person name="Ford S.M."/>
            <person name="Pesesky M.W."/>
            <person name="Lidstrom M.E."/>
        </authorList>
    </citation>
    <scope>NUCLEOTIDE SEQUENCE [LARGE SCALE GENOMIC DNA]</scope>
    <source>
        <strain evidence="7">5GB1C</strain>
    </source>
</reference>
<evidence type="ECO:0000256" key="2">
    <source>
        <dbReference type="ARBA" id="ARBA00022801"/>
    </source>
</evidence>
<dbReference type="Gene3D" id="2.60.40.1180">
    <property type="entry name" value="Golgi alpha-mannosidase II"/>
    <property type="match status" value="1"/>
</dbReference>
<dbReference type="STRING" id="675511.GCA_000341735_04218"/>
<keyword evidence="4" id="KW-0326">Glycosidase</keyword>
<dbReference type="KEGG" id="mbur:EQU24_16170"/>
<keyword evidence="2" id="KW-0378">Hydrolase</keyword>
<dbReference type="InterPro" id="IPR048650">
    <property type="entry name" value="ISOA1-3-like_C"/>
</dbReference>
<dbReference type="Gene3D" id="2.60.40.10">
    <property type="entry name" value="Immunoglobulins"/>
    <property type="match status" value="1"/>
</dbReference>
<evidence type="ECO:0000256" key="1">
    <source>
        <dbReference type="ARBA" id="ARBA00008061"/>
    </source>
</evidence>
<protein>
    <submittedName>
        <fullName evidence="6">Glycogen debranching enzyme GlgX</fullName>
    </submittedName>
</protein>
<dbReference type="InterPro" id="IPR044505">
    <property type="entry name" value="GlgX_Isoamylase_N_E_set"/>
</dbReference>
<dbReference type="Pfam" id="PF00128">
    <property type="entry name" value="Alpha-amylase"/>
    <property type="match status" value="1"/>
</dbReference>
<dbReference type="NCBIfam" id="TIGR02100">
    <property type="entry name" value="glgX_debranch"/>
    <property type="match status" value="1"/>
</dbReference>
<dbReference type="OrthoDB" id="3236218at2"/>
<evidence type="ECO:0000313" key="7">
    <source>
        <dbReference type="Proteomes" id="UP000305881"/>
    </source>
</evidence>
<dbReference type="GO" id="GO:0019156">
    <property type="term" value="F:isoamylase activity"/>
    <property type="evidence" value="ECO:0007669"/>
    <property type="project" value="UniProtKB-ARBA"/>
</dbReference>
<comment type="similarity">
    <text evidence="1">Belongs to the glycosyl hydrolase 13 family.</text>
</comment>
<dbReference type="SUPFAM" id="SSF81296">
    <property type="entry name" value="E set domains"/>
    <property type="match status" value="1"/>
</dbReference>
<proteinExistence type="inferred from homology"/>
<dbReference type="PANTHER" id="PTHR43002">
    <property type="entry name" value="GLYCOGEN DEBRANCHING ENZYME"/>
    <property type="match status" value="1"/>
</dbReference>
<dbReference type="Gene3D" id="3.20.20.80">
    <property type="entry name" value="Glycosidases"/>
    <property type="match status" value="1"/>
</dbReference>
<dbReference type="EMBL" id="CP035467">
    <property type="protein sequence ID" value="QCW83603.1"/>
    <property type="molecule type" value="Genomic_DNA"/>
</dbReference>
<dbReference type="AlphaFoldDB" id="A0A4P9UST7"/>
<dbReference type="InterPro" id="IPR014756">
    <property type="entry name" value="Ig_E-set"/>
</dbReference>
<dbReference type="GO" id="GO:0004135">
    <property type="term" value="F:amylo-alpha-1,6-glucosidase activity"/>
    <property type="evidence" value="ECO:0007669"/>
    <property type="project" value="InterPro"/>
</dbReference>
<feature type="domain" description="Glycosyl hydrolase family 13 catalytic" evidence="5">
    <location>
        <begin position="165"/>
        <end position="576"/>
    </location>
</feature>
<dbReference type="InterPro" id="IPR011837">
    <property type="entry name" value="Glycogen_debranch_GlgX"/>
</dbReference>
<dbReference type="InterPro" id="IPR013783">
    <property type="entry name" value="Ig-like_fold"/>
</dbReference>
<dbReference type="SUPFAM" id="SSF51445">
    <property type="entry name" value="(Trans)glycosidases"/>
    <property type="match status" value="1"/>
</dbReference>